<evidence type="ECO:0000313" key="2">
    <source>
        <dbReference type="Proteomes" id="UP001596039"/>
    </source>
</evidence>
<name>A0ABW0NNZ2_9MICO</name>
<keyword evidence="2" id="KW-1185">Reference proteome</keyword>
<evidence type="ECO:0008006" key="3">
    <source>
        <dbReference type="Google" id="ProtNLM"/>
    </source>
</evidence>
<accession>A0ABW0NNZ2</accession>
<reference evidence="2" key="1">
    <citation type="journal article" date="2019" name="Int. J. Syst. Evol. Microbiol.">
        <title>The Global Catalogue of Microorganisms (GCM) 10K type strain sequencing project: providing services to taxonomists for standard genome sequencing and annotation.</title>
        <authorList>
            <consortium name="The Broad Institute Genomics Platform"/>
            <consortium name="The Broad Institute Genome Sequencing Center for Infectious Disease"/>
            <person name="Wu L."/>
            <person name="Ma J."/>
        </authorList>
    </citation>
    <scope>NUCLEOTIDE SEQUENCE [LARGE SCALE GENOMIC DNA]</scope>
    <source>
        <strain evidence="2">CGMCC 4.6997</strain>
    </source>
</reference>
<dbReference type="Proteomes" id="UP001596039">
    <property type="component" value="Unassembled WGS sequence"/>
</dbReference>
<evidence type="ECO:0000313" key="1">
    <source>
        <dbReference type="EMBL" id="MFC5502005.1"/>
    </source>
</evidence>
<proteinExistence type="predicted"/>
<dbReference type="EMBL" id="JBHSMG010000001">
    <property type="protein sequence ID" value="MFC5502005.1"/>
    <property type="molecule type" value="Genomic_DNA"/>
</dbReference>
<dbReference type="RefSeq" id="WP_386739665.1">
    <property type="nucleotide sequence ID" value="NZ_JBHSMG010000001.1"/>
</dbReference>
<organism evidence="1 2">
    <name type="scientific">Lysinimonas soli</name>
    <dbReference type="NCBI Taxonomy" id="1074233"/>
    <lineage>
        <taxon>Bacteria</taxon>
        <taxon>Bacillati</taxon>
        <taxon>Actinomycetota</taxon>
        <taxon>Actinomycetes</taxon>
        <taxon>Micrococcales</taxon>
        <taxon>Microbacteriaceae</taxon>
        <taxon>Lysinimonas</taxon>
    </lineage>
</organism>
<protein>
    <recommendedName>
        <fullName evidence="3">Prevent-host-death protein</fullName>
    </recommendedName>
</protein>
<gene>
    <name evidence="1" type="ORF">ACFPJ4_07095</name>
</gene>
<sequence>MDLLERATPLPLAAPHPAISVLALHGRLSRITRRDGTVLGYVEPIDSAEGERYRAKRLRARAQGFLVVGDFWTADEAVDALR</sequence>
<comment type="caution">
    <text evidence="1">The sequence shown here is derived from an EMBL/GenBank/DDBJ whole genome shotgun (WGS) entry which is preliminary data.</text>
</comment>